<dbReference type="SUPFAM" id="SSF55874">
    <property type="entry name" value="ATPase domain of HSP90 chaperone/DNA topoisomerase II/histidine kinase"/>
    <property type="match status" value="1"/>
</dbReference>
<evidence type="ECO:0000256" key="1">
    <source>
        <dbReference type="ARBA" id="ARBA00000085"/>
    </source>
</evidence>
<feature type="region of interest" description="Disordered" evidence="6">
    <location>
        <begin position="334"/>
        <end position="508"/>
    </location>
</feature>
<name>A0A918N732_9ACTN</name>
<dbReference type="AlphaFoldDB" id="A0A918N732"/>
<dbReference type="GO" id="GO:0005886">
    <property type="term" value="C:plasma membrane"/>
    <property type="evidence" value="ECO:0007669"/>
    <property type="project" value="TreeGrafter"/>
</dbReference>
<dbReference type="InterPro" id="IPR050428">
    <property type="entry name" value="TCS_sensor_his_kinase"/>
</dbReference>
<gene>
    <name evidence="9" type="ORF">GCM10010515_05560</name>
</gene>
<reference evidence="9" key="2">
    <citation type="submission" date="2020-09" db="EMBL/GenBank/DDBJ databases">
        <authorList>
            <person name="Sun Q."/>
            <person name="Ohkuma M."/>
        </authorList>
    </citation>
    <scope>NUCLEOTIDE SEQUENCE</scope>
    <source>
        <strain evidence="9">JCM 4956</strain>
    </source>
</reference>
<keyword evidence="10" id="KW-1185">Reference proteome</keyword>
<evidence type="ECO:0000256" key="3">
    <source>
        <dbReference type="ARBA" id="ARBA00022553"/>
    </source>
</evidence>
<keyword evidence="7" id="KW-0812">Transmembrane</keyword>
<feature type="transmembrane region" description="Helical" evidence="7">
    <location>
        <begin position="6"/>
        <end position="25"/>
    </location>
</feature>
<keyword evidence="4" id="KW-0808">Transferase</keyword>
<evidence type="ECO:0000256" key="2">
    <source>
        <dbReference type="ARBA" id="ARBA00012438"/>
    </source>
</evidence>
<keyword evidence="7" id="KW-1133">Transmembrane helix</keyword>
<accession>A0A918N732</accession>
<feature type="domain" description="Histidine kinase/HSP90-like ATPase" evidence="8">
    <location>
        <begin position="221"/>
        <end position="326"/>
    </location>
</feature>
<dbReference type="GO" id="GO:0004673">
    <property type="term" value="F:protein histidine kinase activity"/>
    <property type="evidence" value="ECO:0007669"/>
    <property type="project" value="UniProtKB-EC"/>
</dbReference>
<dbReference type="EC" id="2.7.13.3" evidence="2"/>
<evidence type="ECO:0000313" key="9">
    <source>
        <dbReference type="EMBL" id="GGX41487.1"/>
    </source>
</evidence>
<feature type="compositionally biased region" description="Basic and acidic residues" evidence="6">
    <location>
        <begin position="458"/>
        <end position="473"/>
    </location>
</feature>
<dbReference type="PANTHER" id="PTHR45436">
    <property type="entry name" value="SENSOR HISTIDINE KINASE YKOH"/>
    <property type="match status" value="1"/>
</dbReference>
<keyword evidence="3" id="KW-0597">Phosphoprotein</keyword>
<dbReference type="RefSeq" id="WP_229915976.1">
    <property type="nucleotide sequence ID" value="NZ_BMWD01000001.1"/>
</dbReference>
<dbReference type="InterPro" id="IPR003594">
    <property type="entry name" value="HATPase_dom"/>
</dbReference>
<evidence type="ECO:0000256" key="5">
    <source>
        <dbReference type="ARBA" id="ARBA00022777"/>
    </source>
</evidence>
<feature type="compositionally biased region" description="Basic and acidic residues" evidence="6">
    <location>
        <begin position="499"/>
        <end position="508"/>
    </location>
</feature>
<feature type="compositionally biased region" description="Low complexity" evidence="6">
    <location>
        <begin position="412"/>
        <end position="439"/>
    </location>
</feature>
<keyword evidence="5" id="KW-0418">Kinase</keyword>
<dbReference type="Proteomes" id="UP000645555">
    <property type="component" value="Unassembled WGS sequence"/>
</dbReference>
<dbReference type="Pfam" id="PF02518">
    <property type="entry name" value="HATPase_c"/>
    <property type="match status" value="1"/>
</dbReference>
<reference evidence="9" key="1">
    <citation type="journal article" date="2014" name="Int. J. Syst. Evol. Microbiol.">
        <title>Complete genome sequence of Corynebacterium casei LMG S-19264T (=DSM 44701T), isolated from a smear-ripened cheese.</title>
        <authorList>
            <consortium name="US DOE Joint Genome Institute (JGI-PGF)"/>
            <person name="Walter F."/>
            <person name="Albersmeier A."/>
            <person name="Kalinowski J."/>
            <person name="Ruckert C."/>
        </authorList>
    </citation>
    <scope>NUCLEOTIDE SEQUENCE</scope>
    <source>
        <strain evidence="9">JCM 4956</strain>
    </source>
</reference>
<dbReference type="PANTHER" id="PTHR45436:SF5">
    <property type="entry name" value="SENSOR HISTIDINE KINASE TRCS"/>
    <property type="match status" value="1"/>
</dbReference>
<evidence type="ECO:0000259" key="8">
    <source>
        <dbReference type="Pfam" id="PF02518"/>
    </source>
</evidence>
<evidence type="ECO:0000256" key="6">
    <source>
        <dbReference type="SAM" id="MobiDB-lite"/>
    </source>
</evidence>
<proteinExistence type="predicted"/>
<dbReference type="InterPro" id="IPR036890">
    <property type="entry name" value="HATPase_C_sf"/>
</dbReference>
<dbReference type="EMBL" id="BMWD01000001">
    <property type="protein sequence ID" value="GGX41487.1"/>
    <property type="molecule type" value="Genomic_DNA"/>
</dbReference>
<sequence length="508" mass="53247">MKEQIPEAVFWSVAVGLLAVTVLLVRQRGITARLRRRNAELAEDVLTREEEVRHLIAVRLPALEDHGLRHPVPGVGPRDARLAGSGFAKSLDHVLERFATAVERAQARADQSAKAALKSSMRSIQALANEQQVAISDMQDRHDRPDVLRDLLEIDHTNAQFGRRAQAIAVLCGSWPGRQRSTSALIEVVRGATSRVRDYRRVQIHGQADIAVESRSVEPVVLTIAELLDNAARHSQPNTKVEVNVQSVHNGACVIIDDAGVGMDGQATERATGLLSGQHAVDVTRLDDPPQFGFAVIGVLAARYGFSVSTDTRSPYGGVRAVVFLPSALLRHRDPAEEPPPVTAPPARAAVPGPASDGSPSEGARAAGAPAAAAPASASPADPASEGPGPAGTPTTTGGLPRRRRRDRARTASDAPPATSTTTTSATATATEPARTGAADPASGRGFDLGSGFGSAARPHDGGGARSAEETARRIAAFARGTLHGRADRNGVQNPSGTPHEDEGNIQG</sequence>
<comment type="caution">
    <text evidence="9">The sequence shown here is derived from an EMBL/GenBank/DDBJ whole genome shotgun (WGS) entry which is preliminary data.</text>
</comment>
<dbReference type="Gene3D" id="3.30.565.10">
    <property type="entry name" value="Histidine kinase-like ATPase, C-terminal domain"/>
    <property type="match status" value="1"/>
</dbReference>
<evidence type="ECO:0000256" key="7">
    <source>
        <dbReference type="SAM" id="Phobius"/>
    </source>
</evidence>
<keyword evidence="7" id="KW-0472">Membrane</keyword>
<protein>
    <recommendedName>
        <fullName evidence="2">histidine kinase</fullName>
        <ecNumber evidence="2">2.7.13.3</ecNumber>
    </recommendedName>
</protein>
<comment type="catalytic activity">
    <reaction evidence="1">
        <text>ATP + protein L-histidine = ADP + protein N-phospho-L-histidine.</text>
        <dbReference type="EC" id="2.7.13.3"/>
    </reaction>
</comment>
<evidence type="ECO:0000313" key="10">
    <source>
        <dbReference type="Proteomes" id="UP000645555"/>
    </source>
</evidence>
<feature type="compositionally biased region" description="Low complexity" evidence="6">
    <location>
        <begin position="345"/>
        <end position="400"/>
    </location>
</feature>
<organism evidence="9 10">
    <name type="scientific">Streptomyces fructofermentans</name>
    <dbReference type="NCBI Taxonomy" id="152141"/>
    <lineage>
        <taxon>Bacteria</taxon>
        <taxon>Bacillati</taxon>
        <taxon>Actinomycetota</taxon>
        <taxon>Actinomycetes</taxon>
        <taxon>Kitasatosporales</taxon>
        <taxon>Streptomycetaceae</taxon>
        <taxon>Streptomyces</taxon>
    </lineage>
</organism>
<dbReference type="GO" id="GO:0000160">
    <property type="term" value="P:phosphorelay signal transduction system"/>
    <property type="evidence" value="ECO:0007669"/>
    <property type="project" value="TreeGrafter"/>
</dbReference>
<evidence type="ECO:0000256" key="4">
    <source>
        <dbReference type="ARBA" id="ARBA00022679"/>
    </source>
</evidence>